<evidence type="ECO:0000259" key="1">
    <source>
        <dbReference type="Pfam" id="PF08421"/>
    </source>
</evidence>
<dbReference type="InterPro" id="IPR013630">
    <property type="entry name" value="Methyltransf_Zn-bd_dom_put"/>
</dbReference>
<dbReference type="Gene3D" id="6.20.50.110">
    <property type="entry name" value="Methyltransferase, zinc-binding domain"/>
    <property type="match status" value="1"/>
</dbReference>
<dbReference type="InterPro" id="IPR013691">
    <property type="entry name" value="MeTrfase_14"/>
</dbReference>
<evidence type="ECO:0000259" key="2">
    <source>
        <dbReference type="Pfam" id="PF08484"/>
    </source>
</evidence>
<dbReference type="SUPFAM" id="SSF53335">
    <property type="entry name" value="S-adenosyl-L-methionine-dependent methyltransferases"/>
    <property type="match status" value="1"/>
</dbReference>
<dbReference type="Gene3D" id="3.40.50.150">
    <property type="entry name" value="Vaccinia Virus protein VP39"/>
    <property type="match status" value="1"/>
</dbReference>
<protein>
    <recommendedName>
        <fullName evidence="5">SAM-dependent methyltransferase</fullName>
    </recommendedName>
</protein>
<dbReference type="PANTHER" id="PTHR43861:SF5">
    <property type="entry name" value="BLL5978 PROTEIN"/>
    <property type="match status" value="1"/>
</dbReference>
<feature type="domain" description="C-methyltransferase" evidence="2">
    <location>
        <begin position="248"/>
        <end position="404"/>
    </location>
</feature>
<sequence>MFKTNTKCRICKSDRLSLFFDLGETALANSFLKEEDLDKPEPKYPLRVFFCENCGLSQLIDVVSPEVMFKDYVYFSSGMPALSEHFKKYAEEIIGDFTASKDDLIVEIGSNDGILLGAIKIMGRRVLGVDPAVNIVKVANERGVETMAEFFSEKLAGEIVAKYGHAKVMIGNNVVAHINDHHDLVKGAKALLADDGVFVFEAPHLVDMFENYTFDTIYHEHLSYLSVRPLVKLFDQFGMEIFDVKTHPVQGNSLRVYAGKIGKHAVTGRVAEFSQKEQELGLDNLSAYLKLANDIDQMKKTLLKLLGDLKNQGKRIAAYGAPAKGNTLLSYFGIGPEVIDYATEALPSKIGLYTPGTHIPVIDIEQARKNPPDYYLLLAWNYKDIVLKKEESFRNNGGKFIMPVGKIEVL</sequence>
<dbReference type="Pfam" id="PF08484">
    <property type="entry name" value="Methyltransf_14"/>
    <property type="match status" value="1"/>
</dbReference>
<proteinExistence type="predicted"/>
<feature type="domain" description="Methyltransferase putative zinc binding" evidence="1">
    <location>
        <begin position="8"/>
        <end position="69"/>
    </location>
</feature>
<dbReference type="Gene3D" id="3.40.50.720">
    <property type="entry name" value="NAD(P)-binding Rossmann-like Domain"/>
    <property type="match status" value="1"/>
</dbReference>
<dbReference type="Gene3D" id="6.10.250.3100">
    <property type="match status" value="1"/>
</dbReference>
<evidence type="ECO:0000313" key="4">
    <source>
        <dbReference type="Proteomes" id="UP000177197"/>
    </source>
</evidence>
<gene>
    <name evidence="3" type="ORF">A3I30_00805</name>
</gene>
<reference evidence="3 4" key="1">
    <citation type="journal article" date="2016" name="Nat. Commun.">
        <title>Thousands of microbial genomes shed light on interconnected biogeochemical processes in an aquifer system.</title>
        <authorList>
            <person name="Anantharaman K."/>
            <person name="Brown C.T."/>
            <person name="Hug L.A."/>
            <person name="Sharon I."/>
            <person name="Castelle C.J."/>
            <person name="Probst A.J."/>
            <person name="Thomas B.C."/>
            <person name="Singh A."/>
            <person name="Wilkins M.J."/>
            <person name="Karaoz U."/>
            <person name="Brodie E.L."/>
            <person name="Williams K.H."/>
            <person name="Hubbard S.S."/>
            <person name="Banfield J.F."/>
        </authorList>
    </citation>
    <scope>NUCLEOTIDE SEQUENCE [LARGE SCALE GENOMIC DNA]</scope>
</reference>
<dbReference type="InterPro" id="IPR038576">
    <property type="entry name" value="Methyltransf_Zn-bd_dom_put_sf"/>
</dbReference>
<comment type="caution">
    <text evidence="3">The sequence shown here is derived from an EMBL/GenBank/DDBJ whole genome shotgun (WGS) entry which is preliminary data.</text>
</comment>
<dbReference type="EMBL" id="MEYV01000007">
    <property type="protein sequence ID" value="OGD40492.1"/>
    <property type="molecule type" value="Genomic_DNA"/>
</dbReference>
<dbReference type="Proteomes" id="UP000177197">
    <property type="component" value="Unassembled WGS sequence"/>
</dbReference>
<evidence type="ECO:0000313" key="3">
    <source>
        <dbReference type="EMBL" id="OGD40492.1"/>
    </source>
</evidence>
<dbReference type="Pfam" id="PF13489">
    <property type="entry name" value="Methyltransf_23"/>
    <property type="match status" value="1"/>
</dbReference>
<name>A0A1F5CCB0_9BACT</name>
<organism evidence="3 4">
    <name type="scientific">Candidatus Azambacteria bacterium RIFCSPLOWO2_02_FULL_44_14</name>
    <dbReference type="NCBI Taxonomy" id="1797306"/>
    <lineage>
        <taxon>Bacteria</taxon>
        <taxon>Candidatus Azamiibacteriota</taxon>
    </lineage>
</organism>
<dbReference type="AlphaFoldDB" id="A0A1F5CCB0"/>
<dbReference type="Pfam" id="PF08421">
    <property type="entry name" value="Methyltransf_13"/>
    <property type="match status" value="1"/>
</dbReference>
<evidence type="ECO:0008006" key="5">
    <source>
        <dbReference type="Google" id="ProtNLM"/>
    </source>
</evidence>
<dbReference type="PANTHER" id="PTHR43861">
    <property type="entry name" value="TRANS-ACONITATE 2-METHYLTRANSFERASE-RELATED"/>
    <property type="match status" value="1"/>
</dbReference>
<dbReference type="InterPro" id="IPR029063">
    <property type="entry name" value="SAM-dependent_MTases_sf"/>
</dbReference>
<accession>A0A1F5CCB0</accession>